<proteinExistence type="predicted"/>
<reference evidence="2 3" key="1">
    <citation type="submission" date="2019-05" db="EMBL/GenBank/DDBJ databases">
        <title>Another draft genome of Portunus trituberculatus and its Hox gene families provides insights of decapod evolution.</title>
        <authorList>
            <person name="Jeong J.-H."/>
            <person name="Song I."/>
            <person name="Kim S."/>
            <person name="Choi T."/>
            <person name="Kim D."/>
            <person name="Ryu S."/>
            <person name="Kim W."/>
        </authorList>
    </citation>
    <scope>NUCLEOTIDE SEQUENCE [LARGE SCALE GENOMIC DNA]</scope>
    <source>
        <tissue evidence="2">Muscle</tissue>
    </source>
</reference>
<feature type="region of interest" description="Disordered" evidence="1">
    <location>
        <begin position="62"/>
        <end position="93"/>
    </location>
</feature>
<evidence type="ECO:0000313" key="2">
    <source>
        <dbReference type="EMBL" id="MPC12720.1"/>
    </source>
</evidence>
<gene>
    <name evidence="2" type="ORF">E2C01_005425</name>
</gene>
<dbReference type="EMBL" id="VSRR010000232">
    <property type="protein sequence ID" value="MPC12720.1"/>
    <property type="molecule type" value="Genomic_DNA"/>
</dbReference>
<feature type="region of interest" description="Disordered" evidence="1">
    <location>
        <begin position="1"/>
        <end position="37"/>
    </location>
</feature>
<dbReference type="Proteomes" id="UP000324222">
    <property type="component" value="Unassembled WGS sequence"/>
</dbReference>
<keyword evidence="3" id="KW-1185">Reference proteome</keyword>
<comment type="caution">
    <text evidence="2">The sequence shown here is derived from an EMBL/GenBank/DDBJ whole genome shotgun (WGS) entry which is preliminary data.</text>
</comment>
<feature type="compositionally biased region" description="Basic and acidic residues" evidence="1">
    <location>
        <begin position="14"/>
        <end position="25"/>
    </location>
</feature>
<organism evidence="2 3">
    <name type="scientific">Portunus trituberculatus</name>
    <name type="common">Swimming crab</name>
    <name type="synonym">Neptunus trituberculatus</name>
    <dbReference type="NCBI Taxonomy" id="210409"/>
    <lineage>
        <taxon>Eukaryota</taxon>
        <taxon>Metazoa</taxon>
        <taxon>Ecdysozoa</taxon>
        <taxon>Arthropoda</taxon>
        <taxon>Crustacea</taxon>
        <taxon>Multicrustacea</taxon>
        <taxon>Malacostraca</taxon>
        <taxon>Eumalacostraca</taxon>
        <taxon>Eucarida</taxon>
        <taxon>Decapoda</taxon>
        <taxon>Pleocyemata</taxon>
        <taxon>Brachyura</taxon>
        <taxon>Eubrachyura</taxon>
        <taxon>Portunoidea</taxon>
        <taxon>Portunidae</taxon>
        <taxon>Portuninae</taxon>
        <taxon>Portunus</taxon>
    </lineage>
</organism>
<name>A0A5B7CTG7_PORTR</name>
<protein>
    <submittedName>
        <fullName evidence="2">Uncharacterized protein</fullName>
    </submittedName>
</protein>
<evidence type="ECO:0000256" key="1">
    <source>
        <dbReference type="SAM" id="MobiDB-lite"/>
    </source>
</evidence>
<dbReference type="AlphaFoldDB" id="A0A5B7CTG7"/>
<accession>A0A5B7CTG7</accession>
<sequence>MLRVHSPQPPPRLAVRESDATDTHSAESSPWSWLARHPRFPDDGAESHHGLQAWVGQGRGPVFVSGERLAPHSTPTMPSPTRRPRHQAGSGKDGGDFTQYMLYVQLPSITHHHHHHQEKEVAAAPASADCLMAKCKRAWTHVGINFSYR</sequence>
<evidence type="ECO:0000313" key="3">
    <source>
        <dbReference type="Proteomes" id="UP000324222"/>
    </source>
</evidence>
<feature type="compositionally biased region" description="Low complexity" evidence="1">
    <location>
        <begin position="71"/>
        <end position="80"/>
    </location>
</feature>